<keyword evidence="5 6" id="KW-0472">Membrane</keyword>
<dbReference type="PANTHER" id="PTHR30619:SF1">
    <property type="entry name" value="RECOMBINATION PROTEIN 2"/>
    <property type="match status" value="1"/>
</dbReference>
<feature type="transmembrane region" description="Helical" evidence="6">
    <location>
        <begin position="142"/>
        <end position="161"/>
    </location>
</feature>
<dbReference type="GO" id="GO:0005886">
    <property type="term" value="C:plasma membrane"/>
    <property type="evidence" value="ECO:0007669"/>
    <property type="project" value="UniProtKB-SubCell"/>
</dbReference>
<keyword evidence="2" id="KW-1003">Cell membrane</keyword>
<dbReference type="EMBL" id="MGGZ01000039">
    <property type="protein sequence ID" value="OGM56112.1"/>
    <property type="molecule type" value="Genomic_DNA"/>
</dbReference>
<dbReference type="AlphaFoldDB" id="A0A1F8AWJ5"/>
<evidence type="ECO:0000259" key="7">
    <source>
        <dbReference type="Pfam" id="PF03772"/>
    </source>
</evidence>
<evidence type="ECO:0000313" key="8">
    <source>
        <dbReference type="EMBL" id="OGM56112.1"/>
    </source>
</evidence>
<keyword evidence="3 6" id="KW-0812">Transmembrane</keyword>
<name>A0A1F8AWJ5_9BACT</name>
<evidence type="ECO:0000256" key="4">
    <source>
        <dbReference type="ARBA" id="ARBA00022989"/>
    </source>
</evidence>
<reference evidence="8 9" key="1">
    <citation type="journal article" date="2016" name="Nat. Commun.">
        <title>Thousands of microbial genomes shed light on interconnected biogeochemical processes in an aquifer system.</title>
        <authorList>
            <person name="Anantharaman K."/>
            <person name="Brown C.T."/>
            <person name="Hug L.A."/>
            <person name="Sharon I."/>
            <person name="Castelle C.J."/>
            <person name="Probst A.J."/>
            <person name="Thomas B.C."/>
            <person name="Singh A."/>
            <person name="Wilkins M.J."/>
            <person name="Karaoz U."/>
            <person name="Brodie E.L."/>
            <person name="Williams K.H."/>
            <person name="Hubbard S.S."/>
            <person name="Banfield J.F."/>
        </authorList>
    </citation>
    <scope>NUCLEOTIDE SEQUENCE [LARGE SCALE GENOMIC DNA]</scope>
</reference>
<organism evidence="8 9">
    <name type="scientific">Candidatus Woesebacteria bacterium RIFCSPHIGHO2_12_FULL_46_16</name>
    <dbReference type="NCBI Taxonomy" id="1802513"/>
    <lineage>
        <taxon>Bacteria</taxon>
        <taxon>Candidatus Woeseibacteriota</taxon>
    </lineage>
</organism>
<feature type="transmembrane region" description="Helical" evidence="6">
    <location>
        <begin position="173"/>
        <end position="191"/>
    </location>
</feature>
<dbReference type="PANTHER" id="PTHR30619">
    <property type="entry name" value="DNA INTERNALIZATION/COMPETENCE PROTEIN COMEC/REC2"/>
    <property type="match status" value="1"/>
</dbReference>
<evidence type="ECO:0000313" key="9">
    <source>
        <dbReference type="Proteomes" id="UP000178313"/>
    </source>
</evidence>
<evidence type="ECO:0000256" key="3">
    <source>
        <dbReference type="ARBA" id="ARBA00022692"/>
    </source>
</evidence>
<evidence type="ECO:0000256" key="5">
    <source>
        <dbReference type="ARBA" id="ARBA00023136"/>
    </source>
</evidence>
<feature type="transmembrane region" description="Helical" evidence="6">
    <location>
        <begin position="275"/>
        <end position="297"/>
    </location>
</feature>
<keyword evidence="4 6" id="KW-1133">Transmembrane helix</keyword>
<feature type="domain" description="ComEC/Rec2-related protein" evidence="7">
    <location>
        <begin position="122"/>
        <end position="351"/>
    </location>
</feature>
<dbReference type="STRING" id="1802513.A3E46_01490"/>
<accession>A0A1F8AWJ5</accession>
<feature type="transmembrane region" description="Helical" evidence="6">
    <location>
        <begin position="238"/>
        <end position="255"/>
    </location>
</feature>
<sequence length="352" mass="38996">MKFLFWGLLFFVALLRILTFKTPVTDGQKVRISTKVLQEPIRQQNYQRLVLENLIVYLDPFPEVYYGDEVVVEGVVSQNKLVSAKLLSVKENQGILPNFRKRLINFYQDSLPEPHASLIAGITLGSKGSLGKDFWDKLKNTGVVHVVVASGTNITLVAGFLVGITTFLLKRRLAIVFVLVGIWLYAVLSGFDAPIVRAAIMGSLVFTAQEVGRLSQSFRVLVITGLLMLIIKPAWIRDLGFILSFVATGSLIVFQERINKKIQILPAVIREGMSTSLAAQIGVAPILFVTFGSFNILSPIINALVLWSVPLIMVISGVAGLVGLLFPFLGRMILYLTYPLTSWFVFVVDFFG</sequence>
<comment type="subcellular location">
    <subcellularLocation>
        <location evidence="1">Cell membrane</location>
        <topology evidence="1">Multi-pass membrane protein</topology>
    </subcellularLocation>
</comment>
<proteinExistence type="predicted"/>
<dbReference type="Pfam" id="PF03772">
    <property type="entry name" value="Competence"/>
    <property type="match status" value="1"/>
</dbReference>
<evidence type="ECO:0000256" key="2">
    <source>
        <dbReference type="ARBA" id="ARBA00022475"/>
    </source>
</evidence>
<dbReference type="InterPro" id="IPR004477">
    <property type="entry name" value="ComEC_N"/>
</dbReference>
<gene>
    <name evidence="8" type="ORF">A3E46_01490</name>
</gene>
<protein>
    <recommendedName>
        <fullName evidence="7">ComEC/Rec2-related protein domain-containing protein</fullName>
    </recommendedName>
</protein>
<feature type="transmembrane region" description="Helical" evidence="6">
    <location>
        <begin position="332"/>
        <end position="351"/>
    </location>
</feature>
<comment type="caution">
    <text evidence="8">The sequence shown here is derived from an EMBL/GenBank/DDBJ whole genome shotgun (WGS) entry which is preliminary data.</text>
</comment>
<dbReference type="InterPro" id="IPR052159">
    <property type="entry name" value="Competence_DNA_uptake"/>
</dbReference>
<evidence type="ECO:0000256" key="6">
    <source>
        <dbReference type="SAM" id="Phobius"/>
    </source>
</evidence>
<evidence type="ECO:0000256" key="1">
    <source>
        <dbReference type="ARBA" id="ARBA00004651"/>
    </source>
</evidence>
<feature type="transmembrane region" description="Helical" evidence="6">
    <location>
        <begin position="304"/>
        <end position="326"/>
    </location>
</feature>
<dbReference type="NCBIfam" id="TIGR00360">
    <property type="entry name" value="ComEC_N-term"/>
    <property type="match status" value="1"/>
</dbReference>
<dbReference type="Proteomes" id="UP000178313">
    <property type="component" value="Unassembled WGS sequence"/>
</dbReference>